<dbReference type="EMBL" id="KV745162">
    <property type="protein sequence ID" value="OCK77000.1"/>
    <property type="molecule type" value="Genomic_DNA"/>
</dbReference>
<sequence length="60" mass="5977">ELISTLPVSSSRLTMASCPLAAAIHSGVRSSQSLESGSTLSSNSFTIVSCPFATASSSGV</sequence>
<proteinExistence type="predicted"/>
<organism evidence="1 2">
    <name type="scientific">Lepidopterella palustris CBS 459.81</name>
    <dbReference type="NCBI Taxonomy" id="1314670"/>
    <lineage>
        <taxon>Eukaryota</taxon>
        <taxon>Fungi</taxon>
        <taxon>Dikarya</taxon>
        <taxon>Ascomycota</taxon>
        <taxon>Pezizomycotina</taxon>
        <taxon>Dothideomycetes</taxon>
        <taxon>Pleosporomycetidae</taxon>
        <taxon>Mytilinidiales</taxon>
        <taxon>Argynnaceae</taxon>
        <taxon>Lepidopterella</taxon>
    </lineage>
</organism>
<protein>
    <submittedName>
        <fullName evidence="1">Uncharacterized protein</fullName>
    </submittedName>
</protein>
<accession>A0A8E2JBZ3</accession>
<evidence type="ECO:0000313" key="1">
    <source>
        <dbReference type="EMBL" id="OCK77000.1"/>
    </source>
</evidence>
<feature type="non-terminal residue" evidence="1">
    <location>
        <position position="1"/>
    </location>
</feature>
<reference evidence="1 2" key="1">
    <citation type="journal article" date="2016" name="Nat. Commun.">
        <title>Ectomycorrhizal ecology is imprinted in the genome of the dominant symbiotic fungus Cenococcum geophilum.</title>
        <authorList>
            <consortium name="DOE Joint Genome Institute"/>
            <person name="Peter M."/>
            <person name="Kohler A."/>
            <person name="Ohm R.A."/>
            <person name="Kuo A."/>
            <person name="Krutzmann J."/>
            <person name="Morin E."/>
            <person name="Arend M."/>
            <person name="Barry K.W."/>
            <person name="Binder M."/>
            <person name="Choi C."/>
            <person name="Clum A."/>
            <person name="Copeland A."/>
            <person name="Grisel N."/>
            <person name="Haridas S."/>
            <person name="Kipfer T."/>
            <person name="LaButti K."/>
            <person name="Lindquist E."/>
            <person name="Lipzen A."/>
            <person name="Maire R."/>
            <person name="Meier B."/>
            <person name="Mihaltcheva S."/>
            <person name="Molinier V."/>
            <person name="Murat C."/>
            <person name="Poggeler S."/>
            <person name="Quandt C.A."/>
            <person name="Sperisen C."/>
            <person name="Tritt A."/>
            <person name="Tisserant E."/>
            <person name="Crous P.W."/>
            <person name="Henrissat B."/>
            <person name="Nehls U."/>
            <person name="Egli S."/>
            <person name="Spatafora J.W."/>
            <person name="Grigoriev I.V."/>
            <person name="Martin F.M."/>
        </authorList>
    </citation>
    <scope>NUCLEOTIDE SEQUENCE [LARGE SCALE GENOMIC DNA]</scope>
    <source>
        <strain evidence="1 2">CBS 459.81</strain>
    </source>
</reference>
<keyword evidence="2" id="KW-1185">Reference proteome</keyword>
<dbReference type="AlphaFoldDB" id="A0A8E2JBZ3"/>
<gene>
    <name evidence="1" type="ORF">K432DRAFT_305157</name>
</gene>
<evidence type="ECO:0000313" key="2">
    <source>
        <dbReference type="Proteomes" id="UP000250266"/>
    </source>
</evidence>
<dbReference type="Proteomes" id="UP000250266">
    <property type="component" value="Unassembled WGS sequence"/>
</dbReference>
<name>A0A8E2JBZ3_9PEZI</name>